<feature type="transmembrane region" description="Helical" evidence="1">
    <location>
        <begin position="5"/>
        <end position="26"/>
    </location>
</feature>
<feature type="transmembrane region" description="Helical" evidence="1">
    <location>
        <begin position="32"/>
        <end position="49"/>
    </location>
</feature>
<dbReference type="GO" id="GO:0000270">
    <property type="term" value="P:peptidoglycan metabolic process"/>
    <property type="evidence" value="ECO:0007669"/>
    <property type="project" value="TreeGrafter"/>
</dbReference>
<comment type="caution">
    <text evidence="3">The sequence shown here is derived from an EMBL/GenBank/DDBJ whole genome shotgun (WGS) entry which is preliminary data.</text>
</comment>
<evidence type="ECO:0000259" key="2">
    <source>
        <dbReference type="Pfam" id="PF02698"/>
    </source>
</evidence>
<protein>
    <submittedName>
        <fullName evidence="3">YdcF family protein</fullName>
    </submittedName>
</protein>
<dbReference type="GO" id="GO:0043164">
    <property type="term" value="P:Gram-negative-bacterium-type cell wall biogenesis"/>
    <property type="evidence" value="ECO:0007669"/>
    <property type="project" value="TreeGrafter"/>
</dbReference>
<keyword evidence="1" id="KW-1133">Transmembrane helix</keyword>
<evidence type="ECO:0000256" key="1">
    <source>
        <dbReference type="SAM" id="Phobius"/>
    </source>
</evidence>
<reference evidence="3" key="2">
    <citation type="submission" date="2021-04" db="EMBL/GenBank/DDBJ databases">
        <authorList>
            <person name="Gilroy R."/>
        </authorList>
    </citation>
    <scope>NUCLEOTIDE SEQUENCE</scope>
    <source>
        <strain evidence="3">CHK188-4685</strain>
    </source>
</reference>
<organism evidence="3 4">
    <name type="scientific">Candidatus Enterocloster faecavium</name>
    <dbReference type="NCBI Taxonomy" id="2838560"/>
    <lineage>
        <taxon>Bacteria</taxon>
        <taxon>Bacillati</taxon>
        <taxon>Bacillota</taxon>
        <taxon>Clostridia</taxon>
        <taxon>Lachnospirales</taxon>
        <taxon>Lachnospiraceae</taxon>
        <taxon>Enterocloster</taxon>
    </lineage>
</organism>
<dbReference type="PANTHER" id="PTHR30336:SF4">
    <property type="entry name" value="ENVELOPE BIOGENESIS FACTOR ELYC"/>
    <property type="match status" value="1"/>
</dbReference>
<sequence length="275" mass="30796">MIDGILIVLSVLSAAYFLIISIYSGIGTSFSFIWLFFCALFLFLSYGRWYYARNMDRIPRWVPVSVVTTCIAGLVIFVVVCILVFSGVAGKDPEGLDYVIVLGARVKEHAVSNSLKKRLDKAIEYSEKNPDTILVLSGGKGKDEPISEAEAMYRYLVYNGVDPDRLLLEERSASTVENIAFSKVVIERHQRIKKPATVRPPRNMGPDGVQVVEDKPLEIGVLTSNFHVFRAVMIARHWGMENVSGIAARSDRVLFIHMCVRECASILKDRLMGNM</sequence>
<keyword evidence="1" id="KW-0812">Transmembrane</keyword>
<feature type="domain" description="DUF218" evidence="2">
    <location>
        <begin position="97"/>
        <end position="243"/>
    </location>
</feature>
<dbReference type="AlphaFoldDB" id="A0A9D2L6T2"/>
<keyword evidence="1" id="KW-0472">Membrane</keyword>
<dbReference type="CDD" id="cd06259">
    <property type="entry name" value="YdcF-like"/>
    <property type="match status" value="1"/>
</dbReference>
<gene>
    <name evidence="3" type="ORF">H9716_04280</name>
</gene>
<accession>A0A9D2L6T2</accession>
<dbReference type="GO" id="GO:0005886">
    <property type="term" value="C:plasma membrane"/>
    <property type="evidence" value="ECO:0007669"/>
    <property type="project" value="TreeGrafter"/>
</dbReference>
<dbReference type="Pfam" id="PF02698">
    <property type="entry name" value="DUF218"/>
    <property type="match status" value="1"/>
</dbReference>
<dbReference type="Proteomes" id="UP000886804">
    <property type="component" value="Unassembled WGS sequence"/>
</dbReference>
<reference evidence="3" key="1">
    <citation type="journal article" date="2021" name="PeerJ">
        <title>Extensive microbial diversity within the chicken gut microbiome revealed by metagenomics and culture.</title>
        <authorList>
            <person name="Gilroy R."/>
            <person name="Ravi A."/>
            <person name="Getino M."/>
            <person name="Pursley I."/>
            <person name="Horton D.L."/>
            <person name="Alikhan N.F."/>
            <person name="Baker D."/>
            <person name="Gharbi K."/>
            <person name="Hall N."/>
            <person name="Watson M."/>
            <person name="Adriaenssens E.M."/>
            <person name="Foster-Nyarko E."/>
            <person name="Jarju S."/>
            <person name="Secka A."/>
            <person name="Antonio M."/>
            <person name="Oren A."/>
            <person name="Chaudhuri R.R."/>
            <person name="La Ragione R."/>
            <person name="Hildebrand F."/>
            <person name="Pallen M.J."/>
        </authorList>
    </citation>
    <scope>NUCLEOTIDE SEQUENCE</scope>
    <source>
        <strain evidence="3">CHK188-4685</strain>
    </source>
</reference>
<dbReference type="InterPro" id="IPR051599">
    <property type="entry name" value="Cell_Envelope_Assoc"/>
</dbReference>
<dbReference type="EMBL" id="DWYS01000053">
    <property type="protein sequence ID" value="HJB07062.1"/>
    <property type="molecule type" value="Genomic_DNA"/>
</dbReference>
<dbReference type="PANTHER" id="PTHR30336">
    <property type="entry name" value="INNER MEMBRANE PROTEIN, PROBABLE PERMEASE"/>
    <property type="match status" value="1"/>
</dbReference>
<evidence type="ECO:0000313" key="4">
    <source>
        <dbReference type="Proteomes" id="UP000886804"/>
    </source>
</evidence>
<evidence type="ECO:0000313" key="3">
    <source>
        <dbReference type="EMBL" id="HJB07062.1"/>
    </source>
</evidence>
<dbReference type="InterPro" id="IPR003848">
    <property type="entry name" value="DUF218"/>
</dbReference>
<dbReference type="InterPro" id="IPR014729">
    <property type="entry name" value="Rossmann-like_a/b/a_fold"/>
</dbReference>
<dbReference type="Gene3D" id="3.40.50.620">
    <property type="entry name" value="HUPs"/>
    <property type="match status" value="1"/>
</dbReference>
<feature type="transmembrane region" description="Helical" evidence="1">
    <location>
        <begin position="61"/>
        <end position="85"/>
    </location>
</feature>
<proteinExistence type="predicted"/>
<name>A0A9D2L6T2_9FIRM</name>